<comment type="caution">
    <text evidence="2">The sequence shown here is derived from an EMBL/GenBank/DDBJ whole genome shotgun (WGS) entry which is preliminary data.</text>
</comment>
<feature type="compositionally biased region" description="Acidic residues" evidence="1">
    <location>
        <begin position="414"/>
        <end position="425"/>
    </location>
</feature>
<evidence type="ECO:0000313" key="3">
    <source>
        <dbReference type="Proteomes" id="UP000034112"/>
    </source>
</evidence>
<dbReference type="PANTHER" id="PTHR15410">
    <property type="entry name" value="HIRA-INTERACTING PROTEIN 3"/>
    <property type="match status" value="1"/>
</dbReference>
<dbReference type="PANTHER" id="PTHR15410:SF2">
    <property type="entry name" value="HIRA-INTERACTING PROTEIN 3"/>
    <property type="match status" value="1"/>
</dbReference>
<name>A0A0F9XLQ7_TRIHA</name>
<dbReference type="OMA" id="CGIRKIW"/>
<protein>
    <recommendedName>
        <fullName evidence="4">Transcriptional regulator</fullName>
    </recommendedName>
</protein>
<organism evidence="2 3">
    <name type="scientific">Trichoderma harzianum</name>
    <name type="common">Hypocrea lixii</name>
    <dbReference type="NCBI Taxonomy" id="5544"/>
    <lineage>
        <taxon>Eukaryota</taxon>
        <taxon>Fungi</taxon>
        <taxon>Dikarya</taxon>
        <taxon>Ascomycota</taxon>
        <taxon>Pezizomycotina</taxon>
        <taxon>Sordariomycetes</taxon>
        <taxon>Hypocreomycetidae</taxon>
        <taxon>Hypocreales</taxon>
        <taxon>Hypocreaceae</taxon>
        <taxon>Trichoderma</taxon>
    </lineage>
</organism>
<feature type="region of interest" description="Disordered" evidence="1">
    <location>
        <begin position="118"/>
        <end position="318"/>
    </location>
</feature>
<sequence>FDRVTDALLEGRQQQVQLHRIPRASRAVAAAEIPKGAESIRLNYPAAMAPSAAQLKEALIEGTSEVYSAEPDGTSVNKVRRRVEEKLGLEDGFFTSEAWKQKSKTIIKEQVDKLLDEDASEPKYESDSKVGIKRQSTEIESPQPKRRKTSGAAKKKEESDGDEAPKKESSTKSKKLVSRRKAEVDESEDQGAKLEGSSPPARSRKRSTKEESEDESKHSGGGNATIKKQETPGDEIKPPVKDQPDSGAEEAKADVKDESKPEVSEEDEYSDVIDEPPPTKRKRGEKKEASSKPKASKPAAKKDATPDDPKEAEIKKLQSQLTKCGIRKLWHIELKQYGDNAGAKIRHLKKMLADIGMDGRFSESKAREIKEMRELQADVEAAQEMDRLWGTSSGGRASRSKVKTSAQEAKVESAEETGDEEDDEPTSFAARRRRAHADLAFLGDESDSD</sequence>
<proteinExistence type="predicted"/>
<evidence type="ECO:0000256" key="1">
    <source>
        <dbReference type="SAM" id="MobiDB-lite"/>
    </source>
</evidence>
<feature type="region of interest" description="Disordered" evidence="1">
    <location>
        <begin position="388"/>
        <end position="432"/>
    </location>
</feature>
<dbReference type="EMBL" id="JOKZ01000203">
    <property type="protein sequence ID" value="KKP01283.1"/>
    <property type="molecule type" value="Genomic_DNA"/>
</dbReference>
<dbReference type="GO" id="GO:0005634">
    <property type="term" value="C:nucleus"/>
    <property type="evidence" value="ECO:0007669"/>
    <property type="project" value="TreeGrafter"/>
</dbReference>
<evidence type="ECO:0000313" key="2">
    <source>
        <dbReference type="EMBL" id="KKP01283.1"/>
    </source>
</evidence>
<feature type="compositionally biased region" description="Basic and acidic residues" evidence="1">
    <location>
        <begin position="300"/>
        <end position="316"/>
    </location>
</feature>
<feature type="compositionally biased region" description="Basic and acidic residues" evidence="1">
    <location>
        <begin position="227"/>
        <end position="263"/>
    </location>
</feature>
<feature type="compositionally biased region" description="Basic and acidic residues" evidence="1">
    <location>
        <begin position="154"/>
        <end position="171"/>
    </location>
</feature>
<evidence type="ECO:0008006" key="4">
    <source>
        <dbReference type="Google" id="ProtNLM"/>
    </source>
</evidence>
<dbReference type="Proteomes" id="UP000034112">
    <property type="component" value="Unassembled WGS sequence"/>
</dbReference>
<accession>A0A0F9XLQ7</accession>
<dbReference type="InterPro" id="IPR037647">
    <property type="entry name" value="HIRIP3"/>
</dbReference>
<feature type="compositionally biased region" description="Basic and acidic residues" evidence="1">
    <location>
        <begin position="118"/>
        <end position="130"/>
    </location>
</feature>
<feature type="non-terminal residue" evidence="2">
    <location>
        <position position="1"/>
    </location>
</feature>
<gene>
    <name evidence="2" type="ORF">THAR02_06600</name>
</gene>
<dbReference type="OrthoDB" id="552755at2759"/>
<reference evidence="3" key="1">
    <citation type="journal article" date="2015" name="Genome Announc.">
        <title>Draft whole-genome sequence of the biocontrol agent Trichoderma harzianum T6776.</title>
        <authorList>
            <person name="Baroncelli R."/>
            <person name="Piaggeschi G."/>
            <person name="Fiorini L."/>
            <person name="Bertolini E."/>
            <person name="Zapparata A."/>
            <person name="Pe M.E."/>
            <person name="Sarrocco S."/>
            <person name="Vannacci G."/>
        </authorList>
    </citation>
    <scope>NUCLEOTIDE SEQUENCE [LARGE SCALE GENOMIC DNA]</scope>
    <source>
        <strain evidence="3">T6776</strain>
    </source>
</reference>
<feature type="compositionally biased region" description="Acidic residues" evidence="1">
    <location>
        <begin position="264"/>
        <end position="274"/>
    </location>
</feature>
<dbReference type="AlphaFoldDB" id="A0A0F9XLQ7"/>